<sequence length="515" mass="58927">MQIYKKPILEDFLDVSIIIPLQEKLETFRRLLPINQSKLQRNGVEVVVVLYNEATAQDLIALIQDYPTINWKIIAAGSDNYCTALNTGIRRAANQYIMTMDPAAELYTDVIYQCRYMLQHHPAGFAAASGITASIDVPIHSKNLFSYRHTAYSSIMVLKSAVEEIQGYDTSCLPSAAHGNLASRLQLTGAKQIMVQQALVIQRFTGHDNQTPETPPDLAALIKKMRYPPRALPTGNSWEQSAGNVLSDWKQAKNNQYSQQLLTGICTHHYIMPQAFEKQYKVIALIQTRNESNHIPEVLHHLCSHCDGIILLDDGSTDDTYEKAASEKLILKAKKAYKGYFDDLANRNQLLQLGYLFNADWFYFMDADERFAYYPDISDMMQDDRVDVIGFKLSHLWNSDTHYRTDLPEGKDGVLHRYRMFRNKGFAQIIAKRELHFPSVPYRQHMSMANVLIKHYGLMDNATRARKYDSYRSQDSDGKKQGYNYDYLLDESPVLASFQDLVEALKQQPVYYKPG</sequence>
<keyword evidence="2" id="KW-1003">Cell membrane</keyword>
<name>A0A5B2VM72_9BACT</name>
<dbReference type="GO" id="GO:0005886">
    <property type="term" value="C:plasma membrane"/>
    <property type="evidence" value="ECO:0007669"/>
    <property type="project" value="UniProtKB-SubCell"/>
</dbReference>
<evidence type="ECO:0000313" key="6">
    <source>
        <dbReference type="EMBL" id="KAA2239412.1"/>
    </source>
</evidence>
<comment type="subcellular location">
    <subcellularLocation>
        <location evidence="1">Cell membrane</location>
    </subcellularLocation>
</comment>
<dbReference type="Proteomes" id="UP000324611">
    <property type="component" value="Unassembled WGS sequence"/>
</dbReference>
<keyword evidence="4" id="KW-0808">Transferase</keyword>
<gene>
    <name evidence="6" type="ORF">F0L74_24735</name>
</gene>
<dbReference type="GO" id="GO:0016757">
    <property type="term" value="F:glycosyltransferase activity"/>
    <property type="evidence" value="ECO:0007669"/>
    <property type="project" value="UniProtKB-KW"/>
</dbReference>
<dbReference type="PANTHER" id="PTHR43646:SF2">
    <property type="entry name" value="GLYCOSYLTRANSFERASE 2-LIKE DOMAIN-CONTAINING PROTEIN"/>
    <property type="match status" value="1"/>
</dbReference>
<dbReference type="EMBL" id="VUOC01000004">
    <property type="protein sequence ID" value="KAA2239412.1"/>
    <property type="molecule type" value="Genomic_DNA"/>
</dbReference>
<evidence type="ECO:0000256" key="2">
    <source>
        <dbReference type="ARBA" id="ARBA00022475"/>
    </source>
</evidence>
<dbReference type="Pfam" id="PF13704">
    <property type="entry name" value="Glyco_tranf_2_4"/>
    <property type="match status" value="1"/>
</dbReference>
<evidence type="ECO:0008006" key="8">
    <source>
        <dbReference type="Google" id="ProtNLM"/>
    </source>
</evidence>
<reference evidence="6 7" key="1">
    <citation type="submission" date="2019-09" db="EMBL/GenBank/DDBJ databases">
        <title>Chitinophaga ginsengihumi sp. nov., isolated from soil of ginseng rhizosphere.</title>
        <authorList>
            <person name="Lee J."/>
        </authorList>
    </citation>
    <scope>NUCLEOTIDE SEQUENCE [LARGE SCALE GENOMIC DNA]</scope>
    <source>
        <strain evidence="6 7">BN140078</strain>
    </source>
</reference>
<evidence type="ECO:0000313" key="7">
    <source>
        <dbReference type="Proteomes" id="UP000324611"/>
    </source>
</evidence>
<dbReference type="AlphaFoldDB" id="A0A5B2VM72"/>
<proteinExistence type="predicted"/>
<keyword evidence="5" id="KW-0472">Membrane</keyword>
<evidence type="ECO:0000256" key="1">
    <source>
        <dbReference type="ARBA" id="ARBA00004236"/>
    </source>
</evidence>
<dbReference type="SUPFAM" id="SSF53448">
    <property type="entry name" value="Nucleotide-diphospho-sugar transferases"/>
    <property type="match status" value="2"/>
</dbReference>
<dbReference type="InterPro" id="IPR029044">
    <property type="entry name" value="Nucleotide-diphossugar_trans"/>
</dbReference>
<evidence type="ECO:0000256" key="4">
    <source>
        <dbReference type="ARBA" id="ARBA00022679"/>
    </source>
</evidence>
<dbReference type="PANTHER" id="PTHR43646">
    <property type="entry name" value="GLYCOSYLTRANSFERASE"/>
    <property type="match status" value="1"/>
</dbReference>
<comment type="caution">
    <text evidence="6">The sequence shown here is derived from an EMBL/GenBank/DDBJ whole genome shotgun (WGS) entry which is preliminary data.</text>
</comment>
<dbReference type="RefSeq" id="WP_149840591.1">
    <property type="nucleotide sequence ID" value="NZ_VUOC01000004.1"/>
</dbReference>
<keyword evidence="7" id="KW-1185">Reference proteome</keyword>
<evidence type="ECO:0000256" key="5">
    <source>
        <dbReference type="ARBA" id="ARBA00023136"/>
    </source>
</evidence>
<accession>A0A5B2VM72</accession>
<dbReference type="Gene3D" id="3.90.550.10">
    <property type="entry name" value="Spore Coat Polysaccharide Biosynthesis Protein SpsA, Chain A"/>
    <property type="match status" value="2"/>
</dbReference>
<reference evidence="6 7" key="2">
    <citation type="submission" date="2019-09" db="EMBL/GenBank/DDBJ databases">
        <authorList>
            <person name="Jin C."/>
        </authorList>
    </citation>
    <scope>NUCLEOTIDE SEQUENCE [LARGE SCALE GENOMIC DNA]</scope>
    <source>
        <strain evidence="6 7">BN140078</strain>
    </source>
</reference>
<keyword evidence="3" id="KW-0328">Glycosyltransferase</keyword>
<organism evidence="6 7">
    <name type="scientific">Chitinophaga agrisoli</name>
    <dbReference type="NCBI Taxonomy" id="2607653"/>
    <lineage>
        <taxon>Bacteria</taxon>
        <taxon>Pseudomonadati</taxon>
        <taxon>Bacteroidota</taxon>
        <taxon>Chitinophagia</taxon>
        <taxon>Chitinophagales</taxon>
        <taxon>Chitinophagaceae</taxon>
        <taxon>Chitinophaga</taxon>
    </lineage>
</organism>
<protein>
    <recommendedName>
        <fullName evidence="8">Glycosyl transferase family 2</fullName>
    </recommendedName>
</protein>
<evidence type="ECO:0000256" key="3">
    <source>
        <dbReference type="ARBA" id="ARBA00022676"/>
    </source>
</evidence>